<reference evidence="1 2" key="1">
    <citation type="submission" date="2020-04" db="EMBL/GenBank/DDBJ databases">
        <title>Molecular characterization of pseudomonads from Agaricus bisporus reveal novel blotch 2 pathogens in Western Europe.</title>
        <authorList>
            <person name="Taparia T."/>
            <person name="Krijger M."/>
            <person name="Haynes E."/>
            <person name="Elpinstone J.G."/>
            <person name="Noble R."/>
            <person name="Van Der Wolf J."/>
        </authorList>
    </citation>
    <scope>NUCLEOTIDE SEQUENCE [LARGE SCALE GENOMIC DNA]</scope>
    <source>
        <strain evidence="1 2">H7001</strain>
    </source>
</reference>
<proteinExistence type="predicted"/>
<dbReference type="AlphaFoldDB" id="A0A7Y8C395"/>
<evidence type="ECO:0000313" key="2">
    <source>
        <dbReference type="Proteomes" id="UP000539985"/>
    </source>
</evidence>
<evidence type="ECO:0000313" key="1">
    <source>
        <dbReference type="EMBL" id="NWB97968.1"/>
    </source>
</evidence>
<dbReference type="Proteomes" id="UP000539985">
    <property type="component" value="Unassembled WGS sequence"/>
</dbReference>
<dbReference type="EMBL" id="JACAQB010000008">
    <property type="protein sequence ID" value="NWB97968.1"/>
    <property type="molecule type" value="Genomic_DNA"/>
</dbReference>
<sequence>MTNTSPVLGVLEMNGKRASLGVLLLIVCSVNVQAANNGGQIRFSGQVVEAACDVGRQIPGDVASGSRPLKVSSVVSLNVDTQANACREGRMPFSTSYQPLATRQTTAQGTVIITYN</sequence>
<dbReference type="RefSeq" id="WP_177096274.1">
    <property type="nucleotide sequence ID" value="NZ_JACAOS010000016.1"/>
</dbReference>
<accession>A0A7Y8C395</accession>
<name>A0A7Y8C395_9PSED</name>
<comment type="caution">
    <text evidence="1">The sequence shown here is derived from an EMBL/GenBank/DDBJ whole genome shotgun (WGS) entry which is preliminary data.</text>
</comment>
<organism evidence="1 2">
    <name type="scientific">Pseudomonas gingeri</name>
    <dbReference type="NCBI Taxonomy" id="117681"/>
    <lineage>
        <taxon>Bacteria</taxon>
        <taxon>Pseudomonadati</taxon>
        <taxon>Pseudomonadota</taxon>
        <taxon>Gammaproteobacteria</taxon>
        <taxon>Pseudomonadales</taxon>
        <taxon>Pseudomonadaceae</taxon>
        <taxon>Pseudomonas</taxon>
    </lineage>
</organism>
<gene>
    <name evidence="1" type="ORF">HX882_18895</name>
</gene>
<protein>
    <recommendedName>
        <fullName evidence="3">Type 1 fimbrial protein</fullName>
    </recommendedName>
</protein>
<evidence type="ECO:0008006" key="3">
    <source>
        <dbReference type="Google" id="ProtNLM"/>
    </source>
</evidence>